<evidence type="ECO:0000313" key="3">
    <source>
        <dbReference type="EMBL" id="GGH99247.1"/>
    </source>
</evidence>
<accession>A0ABQ2AVP4</accession>
<proteinExistence type="predicted"/>
<feature type="region of interest" description="Disordered" evidence="1">
    <location>
        <begin position="141"/>
        <end position="184"/>
    </location>
</feature>
<feature type="transmembrane region" description="Helical" evidence="2">
    <location>
        <begin position="97"/>
        <end position="114"/>
    </location>
</feature>
<gene>
    <name evidence="3" type="ORF">GCM10007170_33650</name>
</gene>
<keyword evidence="2" id="KW-0812">Transmembrane</keyword>
<feature type="transmembrane region" description="Helical" evidence="2">
    <location>
        <begin position="48"/>
        <end position="68"/>
    </location>
</feature>
<reference evidence="4" key="1">
    <citation type="journal article" date="2019" name="Int. J. Syst. Evol. Microbiol.">
        <title>The Global Catalogue of Microorganisms (GCM) 10K type strain sequencing project: providing services to taxonomists for standard genome sequencing and annotation.</title>
        <authorList>
            <consortium name="The Broad Institute Genomics Platform"/>
            <consortium name="The Broad Institute Genome Sequencing Center for Infectious Disease"/>
            <person name="Wu L."/>
            <person name="Ma J."/>
        </authorList>
    </citation>
    <scope>NUCLEOTIDE SEQUENCE [LARGE SCALE GENOMIC DNA]</scope>
    <source>
        <strain evidence="4">CGMCC 1.12778</strain>
    </source>
</reference>
<keyword evidence="2" id="KW-1133">Transmembrane helix</keyword>
<sequence>MSDRLDGIFGALSVRKRVVASQLPVTLTVVLVVIAAAIFSPETLTDNLFLAALLFHLLILGACVAFPWGRLPGPAFAVIPVLDCLAIGFTREAGGSAFNVLSLMLVFPVIWLSAQVRPFMAALAIAGTVLSTVAPSAALGSPPGGGVDDPHPHPAPGHVRYCGDRARGGHHHPPASPPAGRKRT</sequence>
<dbReference type="Proteomes" id="UP000643279">
    <property type="component" value="Unassembled WGS sequence"/>
</dbReference>
<feature type="transmembrane region" description="Helical" evidence="2">
    <location>
        <begin position="120"/>
        <end position="139"/>
    </location>
</feature>
<dbReference type="EMBL" id="BMFW01000020">
    <property type="protein sequence ID" value="GGH99247.1"/>
    <property type="molecule type" value="Genomic_DNA"/>
</dbReference>
<comment type="caution">
    <text evidence="3">The sequence shown here is derived from an EMBL/GenBank/DDBJ whole genome shotgun (WGS) entry which is preliminary data.</text>
</comment>
<keyword evidence="2" id="KW-0472">Membrane</keyword>
<organism evidence="3 4">
    <name type="scientific">Arthrobacter liuii</name>
    <dbReference type="NCBI Taxonomy" id="1476996"/>
    <lineage>
        <taxon>Bacteria</taxon>
        <taxon>Bacillati</taxon>
        <taxon>Actinomycetota</taxon>
        <taxon>Actinomycetes</taxon>
        <taxon>Micrococcales</taxon>
        <taxon>Micrococcaceae</taxon>
        <taxon>Arthrobacter</taxon>
    </lineage>
</organism>
<dbReference type="RefSeq" id="WP_229748532.1">
    <property type="nucleotide sequence ID" value="NZ_BMFW01000020.1"/>
</dbReference>
<evidence type="ECO:0000256" key="2">
    <source>
        <dbReference type="SAM" id="Phobius"/>
    </source>
</evidence>
<protein>
    <submittedName>
        <fullName evidence="3">Uncharacterized protein</fullName>
    </submittedName>
</protein>
<keyword evidence="4" id="KW-1185">Reference proteome</keyword>
<feature type="transmembrane region" description="Helical" evidence="2">
    <location>
        <begin position="20"/>
        <end position="39"/>
    </location>
</feature>
<evidence type="ECO:0000313" key="4">
    <source>
        <dbReference type="Proteomes" id="UP000643279"/>
    </source>
</evidence>
<name>A0ABQ2AVP4_9MICC</name>
<evidence type="ECO:0000256" key="1">
    <source>
        <dbReference type="SAM" id="MobiDB-lite"/>
    </source>
</evidence>